<name>A0A8S9PTY5_BRACR</name>
<dbReference type="EMBL" id="QGKX02001347">
    <property type="protein sequence ID" value="KAF3526087.1"/>
    <property type="molecule type" value="Genomic_DNA"/>
</dbReference>
<gene>
    <name evidence="1" type="ORF">F2Q69_00048042</name>
</gene>
<reference evidence="1" key="1">
    <citation type="submission" date="2019-12" db="EMBL/GenBank/DDBJ databases">
        <title>Genome sequencing and annotation of Brassica cretica.</title>
        <authorList>
            <person name="Studholme D.J."/>
            <person name="Sarris P."/>
        </authorList>
    </citation>
    <scope>NUCLEOTIDE SEQUENCE</scope>
    <source>
        <strain evidence="1">PFS-109/04</strain>
        <tissue evidence="1">Leaf</tissue>
    </source>
</reference>
<evidence type="ECO:0000313" key="1">
    <source>
        <dbReference type="EMBL" id="KAF3526087.1"/>
    </source>
</evidence>
<dbReference type="Proteomes" id="UP000712600">
    <property type="component" value="Unassembled WGS sequence"/>
</dbReference>
<comment type="caution">
    <text evidence="1">The sequence shown here is derived from an EMBL/GenBank/DDBJ whole genome shotgun (WGS) entry which is preliminary data.</text>
</comment>
<evidence type="ECO:0000313" key="2">
    <source>
        <dbReference type="Proteomes" id="UP000712600"/>
    </source>
</evidence>
<sequence length="246" mass="27920">MVDPLSIAIPAIGDQVGAEASAGSIRDRPRRTKVDLSVHRGRHQVFERVVSASLSSSVPGIPSQRRVSGEGTSRMGPAQTALEVEGKSTLAFFYDKEVLILEDPKRLASIWRKLRLRNCKLPPLDEMVERDTYVRVAVANARAMEASNKYAALMEMCLTDFPSREEVEEHLLMIQRLRADLEATQVRDQWRTEKREIDGREVAVRRACHRARQALIQEYDVMLGSEYKEGGFEIDEELARLKEKEI</sequence>
<dbReference type="AlphaFoldDB" id="A0A8S9PTY5"/>
<protein>
    <submittedName>
        <fullName evidence="1">Uncharacterized protein</fullName>
    </submittedName>
</protein>
<accession>A0A8S9PTY5</accession>
<organism evidence="1 2">
    <name type="scientific">Brassica cretica</name>
    <name type="common">Mustard</name>
    <dbReference type="NCBI Taxonomy" id="69181"/>
    <lineage>
        <taxon>Eukaryota</taxon>
        <taxon>Viridiplantae</taxon>
        <taxon>Streptophyta</taxon>
        <taxon>Embryophyta</taxon>
        <taxon>Tracheophyta</taxon>
        <taxon>Spermatophyta</taxon>
        <taxon>Magnoliopsida</taxon>
        <taxon>eudicotyledons</taxon>
        <taxon>Gunneridae</taxon>
        <taxon>Pentapetalae</taxon>
        <taxon>rosids</taxon>
        <taxon>malvids</taxon>
        <taxon>Brassicales</taxon>
        <taxon>Brassicaceae</taxon>
        <taxon>Brassiceae</taxon>
        <taxon>Brassica</taxon>
    </lineage>
</organism>
<proteinExistence type="predicted"/>